<gene>
    <name evidence="4" type="ORF">Thimo_2207</name>
</gene>
<dbReference type="HOGENOM" id="CLU_027634_3_0_6"/>
<feature type="domain" description="Carbohydrate kinase PfkB" evidence="3">
    <location>
        <begin position="27"/>
        <end position="303"/>
    </location>
</feature>
<dbReference type="STRING" id="765912.Thimo_2207"/>
<dbReference type="RefSeq" id="WP_015281091.1">
    <property type="nucleotide sequence ID" value="NC_019940.1"/>
</dbReference>
<reference evidence="4 5" key="1">
    <citation type="submission" date="2011-09" db="EMBL/GenBank/DDBJ databases">
        <title>Complete sequence of chromosome of Thioflavicoccus mobilis 8321.</title>
        <authorList>
            <consortium name="US DOE Joint Genome Institute"/>
            <person name="Lucas S."/>
            <person name="Han J."/>
            <person name="Lapidus A."/>
            <person name="Cheng J.-F."/>
            <person name="Goodwin L."/>
            <person name="Pitluck S."/>
            <person name="Peters L."/>
            <person name="Ovchinnikova G."/>
            <person name="Lu M."/>
            <person name="Detter J.C."/>
            <person name="Han C."/>
            <person name="Tapia R."/>
            <person name="Land M."/>
            <person name="Hauser L."/>
            <person name="Kyrpides N."/>
            <person name="Ivanova N."/>
            <person name="Pagani I."/>
            <person name="Vogl K."/>
            <person name="Liu Z."/>
            <person name="Imhoff J."/>
            <person name="Thiel V."/>
            <person name="Frigaard N.-U."/>
            <person name="Bryant D."/>
            <person name="Woyke T."/>
        </authorList>
    </citation>
    <scope>NUCLEOTIDE SEQUENCE [LARGE SCALE GENOMIC DNA]</scope>
    <source>
        <strain evidence="4 5">8321</strain>
    </source>
</reference>
<dbReference type="InterPro" id="IPR052562">
    <property type="entry name" value="Ketohexokinase-related"/>
</dbReference>
<dbReference type="eggNOG" id="COG0524">
    <property type="taxonomic scope" value="Bacteria"/>
</dbReference>
<dbReference type="OrthoDB" id="9813569at2"/>
<dbReference type="PROSITE" id="PS00584">
    <property type="entry name" value="PFKB_KINASES_2"/>
    <property type="match status" value="1"/>
</dbReference>
<dbReference type="GO" id="GO:0016301">
    <property type="term" value="F:kinase activity"/>
    <property type="evidence" value="ECO:0007669"/>
    <property type="project" value="UniProtKB-KW"/>
</dbReference>
<evidence type="ECO:0000313" key="4">
    <source>
        <dbReference type="EMBL" id="AGA90954.1"/>
    </source>
</evidence>
<evidence type="ECO:0000256" key="1">
    <source>
        <dbReference type="ARBA" id="ARBA00022679"/>
    </source>
</evidence>
<keyword evidence="5" id="KW-1185">Reference proteome</keyword>
<dbReference type="Pfam" id="PF00294">
    <property type="entry name" value="PfkB"/>
    <property type="match status" value="1"/>
</dbReference>
<dbReference type="PANTHER" id="PTHR42774:SF3">
    <property type="entry name" value="KETOHEXOKINASE"/>
    <property type="match status" value="1"/>
</dbReference>
<sequence>MNGRDRDGRPAGDGAGSRELGAVLGVGIATLDIVNEVATYPAEDAEVRAQAQRRVRGGNVTNSLVVLAQLGHRCRWVGTLGEDAAAEAIIADLARYQVATDDAVRVAGGTTPTSYIALSRASGSRTIVHFRDLPELDAAAFERVALDGVGWVHFEGRNPPETRRMIERVRAEYPAMPISLELEKPRPGLDSLLDGPQVLLASRAFAAASGFRDPAAFLADLAPRTSATLCIVAWGEEGASWLARGGPVQQAPVHRPPRVIDTIGAGDVFNAGVIDALVRGLATAEAVAAAVHLAGEQCGRIGLMLKG</sequence>
<dbReference type="PANTHER" id="PTHR42774">
    <property type="entry name" value="PHOSPHOTRANSFERASE SYSTEM TRANSPORT PROTEIN"/>
    <property type="match status" value="1"/>
</dbReference>
<evidence type="ECO:0000259" key="3">
    <source>
        <dbReference type="Pfam" id="PF00294"/>
    </source>
</evidence>
<name>L0H052_9GAMM</name>
<proteinExistence type="predicted"/>
<keyword evidence="2 4" id="KW-0418">Kinase</keyword>
<evidence type="ECO:0000256" key="2">
    <source>
        <dbReference type="ARBA" id="ARBA00022777"/>
    </source>
</evidence>
<dbReference type="InterPro" id="IPR011611">
    <property type="entry name" value="PfkB_dom"/>
</dbReference>
<dbReference type="EMBL" id="CP003051">
    <property type="protein sequence ID" value="AGA90954.1"/>
    <property type="molecule type" value="Genomic_DNA"/>
</dbReference>
<dbReference type="AlphaFoldDB" id="L0H052"/>
<evidence type="ECO:0000313" key="5">
    <source>
        <dbReference type="Proteomes" id="UP000010816"/>
    </source>
</evidence>
<dbReference type="SUPFAM" id="SSF53613">
    <property type="entry name" value="Ribokinase-like"/>
    <property type="match status" value="1"/>
</dbReference>
<dbReference type="PATRIC" id="fig|765912.4.peg.2166"/>
<dbReference type="InterPro" id="IPR029056">
    <property type="entry name" value="Ribokinase-like"/>
</dbReference>
<dbReference type="Proteomes" id="UP000010816">
    <property type="component" value="Chromosome"/>
</dbReference>
<dbReference type="KEGG" id="tmb:Thimo_2207"/>
<organism evidence="4 5">
    <name type="scientific">Thioflavicoccus mobilis 8321</name>
    <dbReference type="NCBI Taxonomy" id="765912"/>
    <lineage>
        <taxon>Bacteria</taxon>
        <taxon>Pseudomonadati</taxon>
        <taxon>Pseudomonadota</taxon>
        <taxon>Gammaproteobacteria</taxon>
        <taxon>Chromatiales</taxon>
        <taxon>Chromatiaceae</taxon>
        <taxon>Thioflavicoccus</taxon>
    </lineage>
</organism>
<dbReference type="InterPro" id="IPR002173">
    <property type="entry name" value="Carboh/pur_kinase_PfkB_CS"/>
</dbReference>
<protein>
    <submittedName>
        <fullName evidence="4">Sugar kinase, ribokinase</fullName>
    </submittedName>
</protein>
<dbReference type="Gene3D" id="3.40.1190.20">
    <property type="match status" value="1"/>
</dbReference>
<keyword evidence="1" id="KW-0808">Transferase</keyword>
<accession>L0H052</accession>